<proteinExistence type="predicted"/>
<sequence length="207" mass="22474">MRYLQGLVFALVACGASAGAPAPPDGVPPEAVKAVKGALPKGWTAAASGATLTIRCEKKIGLYNPIGLPAALAAHPPTPTAIEPYEITLRFRPRVTTGAFEELRKENEATAAKLDAMRDELRAAGIVHKFDDWLPDTPEQKKQVADYRAAQKAMPFHRLPDLYTQANSIDIEDSVRSPLAFTDAEEAKECRRVKEAIRGLFKSHSGR</sequence>
<keyword evidence="1" id="KW-0732">Signal</keyword>
<feature type="signal peptide" evidence="1">
    <location>
        <begin position="1"/>
        <end position="18"/>
    </location>
</feature>
<accession>A0A6M5YHU0</accession>
<dbReference type="Proteomes" id="UP000503447">
    <property type="component" value="Chromosome"/>
</dbReference>
<dbReference type="AlphaFoldDB" id="A0A6M5YHU0"/>
<evidence type="ECO:0008006" key="4">
    <source>
        <dbReference type="Google" id="ProtNLM"/>
    </source>
</evidence>
<dbReference type="KEGG" id="ftj:FTUN_1125"/>
<organism evidence="2 3">
    <name type="scientific">Frigoriglobus tundricola</name>
    <dbReference type="NCBI Taxonomy" id="2774151"/>
    <lineage>
        <taxon>Bacteria</taxon>
        <taxon>Pseudomonadati</taxon>
        <taxon>Planctomycetota</taxon>
        <taxon>Planctomycetia</taxon>
        <taxon>Gemmatales</taxon>
        <taxon>Gemmataceae</taxon>
        <taxon>Frigoriglobus</taxon>
    </lineage>
</organism>
<reference evidence="3" key="1">
    <citation type="submission" date="2020-05" db="EMBL/GenBank/DDBJ databases">
        <title>Frigoriglobus tundricola gen. nov., sp. nov., a psychrotolerant cellulolytic planctomycete of the family Gemmataceae with two divergent copies of 16S rRNA gene.</title>
        <authorList>
            <person name="Kulichevskaya I.S."/>
            <person name="Ivanova A.A."/>
            <person name="Naumoff D.G."/>
            <person name="Beletsky A.V."/>
            <person name="Rijpstra W.I.C."/>
            <person name="Sinninghe Damste J.S."/>
            <person name="Mardanov A.V."/>
            <person name="Ravin N.V."/>
            <person name="Dedysh S.N."/>
        </authorList>
    </citation>
    <scope>NUCLEOTIDE SEQUENCE [LARGE SCALE GENOMIC DNA]</scope>
    <source>
        <strain evidence="3">PL17</strain>
    </source>
</reference>
<name>A0A6M5YHU0_9BACT</name>
<gene>
    <name evidence="2" type="ORF">FTUN_1125</name>
</gene>
<keyword evidence="3" id="KW-1185">Reference proteome</keyword>
<dbReference type="EMBL" id="CP053452">
    <property type="protein sequence ID" value="QJW93617.1"/>
    <property type="molecule type" value="Genomic_DNA"/>
</dbReference>
<evidence type="ECO:0000313" key="2">
    <source>
        <dbReference type="EMBL" id="QJW93617.1"/>
    </source>
</evidence>
<evidence type="ECO:0000256" key="1">
    <source>
        <dbReference type="SAM" id="SignalP"/>
    </source>
</evidence>
<protein>
    <recommendedName>
        <fullName evidence="4">Lipoprotein</fullName>
    </recommendedName>
</protein>
<evidence type="ECO:0000313" key="3">
    <source>
        <dbReference type="Proteomes" id="UP000503447"/>
    </source>
</evidence>
<feature type="chain" id="PRO_5026685236" description="Lipoprotein" evidence="1">
    <location>
        <begin position="19"/>
        <end position="207"/>
    </location>
</feature>
<dbReference type="RefSeq" id="WP_171469778.1">
    <property type="nucleotide sequence ID" value="NZ_CP053452.2"/>
</dbReference>